<evidence type="ECO:0000256" key="4">
    <source>
        <dbReference type="ARBA" id="ARBA00022692"/>
    </source>
</evidence>
<evidence type="ECO:0000259" key="10">
    <source>
        <dbReference type="PROSITE" id="PS50893"/>
    </source>
</evidence>
<dbReference type="PATRIC" id="fig|1229512.3.peg.19"/>
<dbReference type="FunFam" id="3.40.50.300:FF:000221">
    <property type="entry name" value="Multidrug ABC transporter ATP-binding protein"/>
    <property type="match status" value="1"/>
</dbReference>
<evidence type="ECO:0000256" key="8">
    <source>
        <dbReference type="ARBA" id="ARBA00023136"/>
    </source>
</evidence>
<dbReference type="EMBL" id="AP012548">
    <property type="protein sequence ID" value="BAM99326.1"/>
    <property type="molecule type" value="Genomic_DNA"/>
</dbReference>
<keyword evidence="3" id="KW-1003">Cell membrane</keyword>
<evidence type="ECO:0000313" key="12">
    <source>
        <dbReference type="EMBL" id="BAM99326.1"/>
    </source>
</evidence>
<feature type="transmembrane region" description="Helical" evidence="9">
    <location>
        <begin position="245"/>
        <end position="269"/>
    </location>
</feature>
<dbReference type="Gene3D" id="1.20.1560.10">
    <property type="entry name" value="ABC transporter type 1, transmembrane domain"/>
    <property type="match status" value="1"/>
</dbReference>
<evidence type="ECO:0000256" key="2">
    <source>
        <dbReference type="ARBA" id="ARBA00022448"/>
    </source>
</evidence>
<organism evidence="12 13">
    <name type="scientific">Blattabacterium cuenoti BPAA</name>
    <dbReference type="NCBI Taxonomy" id="1229512"/>
    <lineage>
        <taxon>Bacteria</taxon>
        <taxon>Pseudomonadati</taxon>
        <taxon>Bacteroidota</taxon>
        <taxon>Flavobacteriia</taxon>
        <taxon>Flavobacteriales</taxon>
        <taxon>Blattabacteriaceae</taxon>
        <taxon>Blattabacterium</taxon>
    </lineage>
</organism>
<dbReference type="SUPFAM" id="SSF90123">
    <property type="entry name" value="ABC transporter transmembrane region"/>
    <property type="match status" value="1"/>
</dbReference>
<dbReference type="PROSITE" id="PS50929">
    <property type="entry name" value="ABC_TM1F"/>
    <property type="match status" value="1"/>
</dbReference>
<evidence type="ECO:0000256" key="5">
    <source>
        <dbReference type="ARBA" id="ARBA00022741"/>
    </source>
</evidence>
<proteinExistence type="predicted"/>
<evidence type="ECO:0000313" key="13">
    <source>
        <dbReference type="Proteomes" id="UP000011815"/>
    </source>
</evidence>
<dbReference type="InterPro" id="IPR027417">
    <property type="entry name" value="P-loop_NTPase"/>
</dbReference>
<dbReference type="InterPro" id="IPR039421">
    <property type="entry name" value="Type_1_exporter"/>
</dbReference>
<dbReference type="SUPFAM" id="SSF52540">
    <property type="entry name" value="P-loop containing nucleoside triphosphate hydrolases"/>
    <property type="match status" value="1"/>
</dbReference>
<dbReference type="eggNOG" id="COG1132">
    <property type="taxonomic scope" value="Bacteria"/>
</dbReference>
<protein>
    <submittedName>
        <fullName evidence="12">ABC transporter, ATP-binding and permease</fullName>
    </submittedName>
</protein>
<dbReference type="AlphaFoldDB" id="M4ZS39"/>
<dbReference type="Proteomes" id="UP000011815">
    <property type="component" value="Chromosome"/>
</dbReference>
<keyword evidence="4 9" id="KW-0812">Transmembrane</keyword>
<dbReference type="InterPro" id="IPR011527">
    <property type="entry name" value="ABC1_TM_dom"/>
</dbReference>
<reference evidence="12 13" key="1">
    <citation type="journal article" date="2013" name="Biol. Lett.">
        <title>Maintenance of essential amino acid synthesis pathways in the Blattabacterium cuenoti symbiont of a wood-feeding cockroach.</title>
        <authorList>
            <person name="Tokuda G."/>
            <person name="Elbourne L.D.H."/>
            <person name="Kinjo Y."/>
            <person name="Saitoh S."/>
            <person name="Sabree Z."/>
            <person name="Hojo M."/>
            <person name="Yamada A."/>
            <person name="Hayashi Y."/>
            <person name="Shigenobu S."/>
            <person name="Bandi C."/>
            <person name="Paulsen I.T."/>
            <person name="Watanabe H."/>
            <person name="Lo N."/>
        </authorList>
    </citation>
    <scope>NUCLEOTIDE SEQUENCE [LARGE SCALE GENOMIC DNA]</scope>
    <source>
        <strain evidence="12 13">BPAA</strain>
    </source>
</reference>
<dbReference type="GO" id="GO:0005524">
    <property type="term" value="F:ATP binding"/>
    <property type="evidence" value="ECO:0007669"/>
    <property type="project" value="UniProtKB-KW"/>
</dbReference>
<comment type="subcellular location">
    <subcellularLocation>
        <location evidence="1">Cell membrane</location>
        <topology evidence="1">Multi-pass membrane protein</topology>
    </subcellularLocation>
</comment>
<dbReference type="PANTHER" id="PTHR43394">
    <property type="entry name" value="ATP-DEPENDENT PERMEASE MDL1, MITOCHONDRIAL"/>
    <property type="match status" value="1"/>
</dbReference>
<dbReference type="GO" id="GO:0005886">
    <property type="term" value="C:plasma membrane"/>
    <property type="evidence" value="ECO:0007669"/>
    <property type="project" value="UniProtKB-SubCell"/>
</dbReference>
<keyword evidence="2" id="KW-0813">Transport</keyword>
<keyword evidence="5" id="KW-0547">Nucleotide-binding</keyword>
<keyword evidence="7 9" id="KW-1133">Transmembrane helix</keyword>
<dbReference type="KEGG" id="blp:BPAA_019"/>
<dbReference type="SMART" id="SM00382">
    <property type="entry name" value="AAA"/>
    <property type="match status" value="1"/>
</dbReference>
<keyword evidence="8 9" id="KW-0472">Membrane</keyword>
<gene>
    <name evidence="12" type="ORF">BPAA_019</name>
</gene>
<dbReference type="STRING" id="1229512.BPAA_019"/>
<evidence type="ECO:0000256" key="7">
    <source>
        <dbReference type="ARBA" id="ARBA00022989"/>
    </source>
</evidence>
<accession>M4ZS39</accession>
<dbReference type="PROSITE" id="PS50893">
    <property type="entry name" value="ABC_TRANSPORTER_2"/>
    <property type="match status" value="1"/>
</dbReference>
<name>M4ZS39_9FLAO</name>
<dbReference type="GO" id="GO:0015421">
    <property type="term" value="F:ABC-type oligopeptide transporter activity"/>
    <property type="evidence" value="ECO:0007669"/>
    <property type="project" value="TreeGrafter"/>
</dbReference>
<dbReference type="PANTHER" id="PTHR43394:SF1">
    <property type="entry name" value="ATP-BINDING CASSETTE SUB-FAMILY B MEMBER 10, MITOCHONDRIAL"/>
    <property type="match status" value="1"/>
</dbReference>
<feature type="transmembrane region" description="Helical" evidence="9">
    <location>
        <begin position="21"/>
        <end position="43"/>
    </location>
</feature>
<evidence type="ECO:0000256" key="3">
    <source>
        <dbReference type="ARBA" id="ARBA00022475"/>
    </source>
</evidence>
<evidence type="ECO:0000256" key="1">
    <source>
        <dbReference type="ARBA" id="ARBA00004651"/>
    </source>
</evidence>
<dbReference type="Pfam" id="PF00664">
    <property type="entry name" value="ABC_membrane"/>
    <property type="match status" value="1"/>
</dbReference>
<keyword evidence="6 12" id="KW-0067">ATP-binding</keyword>
<dbReference type="RefSeq" id="WP_015429645.1">
    <property type="nucleotide sequence ID" value="NC_020510.1"/>
</dbReference>
<feature type="transmembrane region" description="Helical" evidence="9">
    <location>
        <begin position="142"/>
        <end position="161"/>
    </location>
</feature>
<dbReference type="HOGENOM" id="CLU_000604_84_3_10"/>
<feature type="transmembrane region" description="Helical" evidence="9">
    <location>
        <begin position="67"/>
        <end position="93"/>
    </location>
</feature>
<feature type="domain" description="ABC transporter" evidence="10">
    <location>
        <begin position="346"/>
        <end position="580"/>
    </location>
</feature>
<feature type="domain" description="ABC transmembrane type-1" evidence="11">
    <location>
        <begin position="31"/>
        <end position="312"/>
    </location>
</feature>
<dbReference type="InterPro" id="IPR003593">
    <property type="entry name" value="AAA+_ATPase"/>
</dbReference>
<evidence type="ECO:0000256" key="6">
    <source>
        <dbReference type="ARBA" id="ARBA00022840"/>
    </source>
</evidence>
<dbReference type="Pfam" id="PF00005">
    <property type="entry name" value="ABC_tran"/>
    <property type="match status" value="1"/>
</dbReference>
<dbReference type="InterPro" id="IPR003439">
    <property type="entry name" value="ABC_transporter-like_ATP-bd"/>
</dbReference>
<evidence type="ECO:0000256" key="9">
    <source>
        <dbReference type="SAM" id="Phobius"/>
    </source>
</evidence>
<dbReference type="GO" id="GO:0016887">
    <property type="term" value="F:ATP hydrolysis activity"/>
    <property type="evidence" value="ECO:0007669"/>
    <property type="project" value="InterPro"/>
</dbReference>
<dbReference type="Gene3D" id="3.40.50.300">
    <property type="entry name" value="P-loop containing nucleotide triphosphate hydrolases"/>
    <property type="match status" value="1"/>
</dbReference>
<dbReference type="CDD" id="cd18544">
    <property type="entry name" value="ABC_6TM_TmrA_like"/>
    <property type="match status" value="1"/>
</dbReference>
<feature type="transmembrane region" description="Helical" evidence="9">
    <location>
        <begin position="167"/>
        <end position="185"/>
    </location>
</feature>
<dbReference type="InterPro" id="IPR036640">
    <property type="entry name" value="ABC1_TM_sf"/>
</dbReference>
<feature type="transmembrane region" description="Helical" evidence="9">
    <location>
        <begin position="281"/>
        <end position="297"/>
    </location>
</feature>
<sequence>MNNKNLNQTKSSLKQLILISLNYRLTLISTIIISILISFISAYRPKLIQKAIDIHILYRDFLGLKNILILIIMLLFLESIFHFILLYLSNVLAQNVIKKIRILLFEKLLHFKNSFFNRTPIGKLVSYSVSDIETIAVIFNDGILLVAGDVLRIIMIIIMMYTVHQKLSFIVFFTIPFMYIITRFFQKTLKKTFQEERIQTSRLNSFLQENIVGMSIIQLFHKEKEEYLKFESINRKLMNAHFKTIFYFSIFFPIVEIISGITISIIIFYGGFHAIEKIGNVKPGQIIAFIFFIYLLFRPMRQIADRFNIIQRGIAGIERIFSILNSKEFIPPNRGNLRFEKLKGHIVFNNVHFSYIDNEMVLNGISFEIQPGEKVAIVGATGSGKSTITYLISRFYDIKKGNIWIDGSSIQDIELKNLRSHIRVVTQDTFLFNDSIINNVTLGDPSISIGKIEDMAKKIGIHNFITSLPNGYKSIVKEKGNLLSIGEKQLISFLRVQMHPYSVLILDEATASLNKELEKMIYQTTDLLTKDKTSIIITHRISTLENSDKILVIDKGSIVEEGTHQKLIQLNGYYAGLYKESFEKKQSNN</sequence>
<evidence type="ECO:0000259" key="11">
    <source>
        <dbReference type="PROSITE" id="PS50929"/>
    </source>
</evidence>